<proteinExistence type="inferred from homology"/>
<evidence type="ECO:0000313" key="10">
    <source>
        <dbReference type="Proteomes" id="UP000823913"/>
    </source>
</evidence>
<dbReference type="AlphaFoldDB" id="A0A9D1J9J0"/>
<comment type="caution">
    <text evidence="9">The sequence shown here is derived from an EMBL/GenBank/DDBJ whole genome shotgun (WGS) entry which is preliminary data.</text>
</comment>
<dbReference type="GO" id="GO:0046872">
    <property type="term" value="F:metal ion binding"/>
    <property type="evidence" value="ECO:0007669"/>
    <property type="project" value="UniProtKB-KW"/>
</dbReference>
<evidence type="ECO:0000256" key="6">
    <source>
        <dbReference type="ARBA" id="ARBA00022842"/>
    </source>
</evidence>
<dbReference type="Pfam" id="PF01743">
    <property type="entry name" value="PolyA_pol"/>
    <property type="match status" value="1"/>
</dbReference>
<dbReference type="Gene3D" id="3.30.460.10">
    <property type="entry name" value="Beta Polymerase, domain 2"/>
    <property type="match status" value="1"/>
</dbReference>
<reference evidence="9" key="2">
    <citation type="journal article" date="2021" name="PeerJ">
        <title>Extensive microbial diversity within the chicken gut microbiome revealed by metagenomics and culture.</title>
        <authorList>
            <person name="Gilroy R."/>
            <person name="Ravi A."/>
            <person name="Getino M."/>
            <person name="Pursley I."/>
            <person name="Horton D.L."/>
            <person name="Alikhan N.F."/>
            <person name="Baker D."/>
            <person name="Gharbi K."/>
            <person name="Hall N."/>
            <person name="Watson M."/>
            <person name="Adriaenssens E.M."/>
            <person name="Foster-Nyarko E."/>
            <person name="Jarju S."/>
            <person name="Secka A."/>
            <person name="Antonio M."/>
            <person name="Oren A."/>
            <person name="Chaudhuri R.R."/>
            <person name="La Ragione R."/>
            <person name="Hildebrand F."/>
            <person name="Pallen M.J."/>
        </authorList>
    </citation>
    <scope>NUCLEOTIDE SEQUENCE</scope>
    <source>
        <strain evidence="9">ChiW16-3235</strain>
    </source>
</reference>
<dbReference type="InterPro" id="IPR002646">
    <property type="entry name" value="PolA_pol_head_dom"/>
</dbReference>
<dbReference type="CDD" id="cd05398">
    <property type="entry name" value="NT_ClassII-CCAase"/>
    <property type="match status" value="1"/>
</dbReference>
<keyword evidence="3" id="KW-0819">tRNA processing</keyword>
<evidence type="ECO:0000256" key="2">
    <source>
        <dbReference type="ARBA" id="ARBA00022679"/>
    </source>
</evidence>
<comment type="similarity">
    <text evidence="7">Belongs to the tRNA nucleotidyltransferase/poly(A) polymerase family.</text>
</comment>
<gene>
    <name evidence="9" type="ORF">IAB94_05695</name>
</gene>
<evidence type="ECO:0000256" key="5">
    <source>
        <dbReference type="ARBA" id="ARBA00022723"/>
    </source>
</evidence>
<dbReference type="PANTHER" id="PTHR46173">
    <property type="entry name" value="CCA TRNA NUCLEOTIDYLTRANSFERASE 1, MITOCHONDRIAL"/>
    <property type="match status" value="1"/>
</dbReference>
<dbReference type="GO" id="GO:0008033">
    <property type="term" value="P:tRNA processing"/>
    <property type="evidence" value="ECO:0007669"/>
    <property type="project" value="UniProtKB-KW"/>
</dbReference>
<name>A0A9D1J9J0_9FIRM</name>
<dbReference type="Proteomes" id="UP000823913">
    <property type="component" value="Unassembled WGS sequence"/>
</dbReference>
<feature type="domain" description="Poly A polymerase head" evidence="8">
    <location>
        <begin position="20"/>
        <end position="146"/>
    </location>
</feature>
<dbReference type="GO" id="GO:0016779">
    <property type="term" value="F:nucleotidyltransferase activity"/>
    <property type="evidence" value="ECO:0007669"/>
    <property type="project" value="UniProtKB-KW"/>
</dbReference>
<keyword evidence="5" id="KW-0479">Metal-binding</keyword>
<keyword evidence="2 7" id="KW-0808">Transferase</keyword>
<comment type="cofactor">
    <cofactor evidence="1">
        <name>Mg(2+)</name>
        <dbReference type="ChEBI" id="CHEBI:18420"/>
    </cofactor>
</comment>
<keyword evidence="4" id="KW-0548">Nucleotidyltransferase</keyword>
<dbReference type="Gene3D" id="1.10.3090.10">
    <property type="entry name" value="cca-adding enzyme, domain 2"/>
    <property type="match status" value="1"/>
</dbReference>
<evidence type="ECO:0000256" key="3">
    <source>
        <dbReference type="ARBA" id="ARBA00022694"/>
    </source>
</evidence>
<keyword evidence="7" id="KW-0694">RNA-binding</keyword>
<dbReference type="SUPFAM" id="SSF81301">
    <property type="entry name" value="Nucleotidyltransferase"/>
    <property type="match status" value="1"/>
</dbReference>
<evidence type="ECO:0000313" key="9">
    <source>
        <dbReference type="EMBL" id="HIR67520.1"/>
    </source>
</evidence>
<protein>
    <submittedName>
        <fullName evidence="9">CCA tRNA nucleotidyltransferase</fullName>
    </submittedName>
</protein>
<evidence type="ECO:0000256" key="1">
    <source>
        <dbReference type="ARBA" id="ARBA00001946"/>
    </source>
</evidence>
<reference evidence="9" key="1">
    <citation type="submission" date="2020-10" db="EMBL/GenBank/DDBJ databases">
        <authorList>
            <person name="Gilroy R."/>
        </authorList>
    </citation>
    <scope>NUCLEOTIDE SEQUENCE</scope>
    <source>
        <strain evidence="9">ChiW16-3235</strain>
    </source>
</reference>
<dbReference type="InterPro" id="IPR050264">
    <property type="entry name" value="Bact_CCA-adding_enz_type3_sf"/>
</dbReference>
<dbReference type="EMBL" id="DVHK01000115">
    <property type="protein sequence ID" value="HIR67520.1"/>
    <property type="molecule type" value="Genomic_DNA"/>
</dbReference>
<evidence type="ECO:0000256" key="7">
    <source>
        <dbReference type="RuleBase" id="RU003953"/>
    </source>
</evidence>
<evidence type="ECO:0000256" key="4">
    <source>
        <dbReference type="ARBA" id="ARBA00022695"/>
    </source>
</evidence>
<dbReference type="InterPro" id="IPR043519">
    <property type="entry name" value="NT_sf"/>
</dbReference>
<sequence>MNNILPEELKQLAAVFPSPLYVVGGTVRDYIAGLIPAVRDWDICAPAPFSRVLECAQSLGFTLTAQYAATGSLKLTFGGVGYEFTSFRTDTYSGCGHAPEKVVFTDDICADARRRDFTCNAVYYDICAGQFVDPLGGIEHIRARKLVPCAPAAKLFSEDAQRILRLARFAGELNFVADDECVFAARDCADGLSGLSPAISWRELSAMFGADEKYGLAGGCKRSLGVLDQTGALGCVFPAVAALGQNAVARAVAAAGRAPAGLRLHAFLYALGGQKAEEALEVYPLPKQFRIHLSRLIDAARFAGRGTKVRAFVRENNDVFGDVCAIRREMKEEGVPMNAADLAVRGEDLINAGVPQAKTGQAIAFLLDKCLKDGSLNNKTALIALAKQHYRVK</sequence>
<dbReference type="PANTHER" id="PTHR46173:SF1">
    <property type="entry name" value="CCA TRNA NUCLEOTIDYLTRANSFERASE 1, MITOCHONDRIAL"/>
    <property type="match status" value="1"/>
</dbReference>
<organism evidence="9 10">
    <name type="scientific">Candidatus Coproplasma avicola</name>
    <dbReference type="NCBI Taxonomy" id="2840744"/>
    <lineage>
        <taxon>Bacteria</taxon>
        <taxon>Bacillati</taxon>
        <taxon>Bacillota</taxon>
        <taxon>Clostridia</taxon>
        <taxon>Eubacteriales</taxon>
        <taxon>Candidatus Coproplasma</taxon>
    </lineage>
</organism>
<evidence type="ECO:0000259" key="8">
    <source>
        <dbReference type="Pfam" id="PF01743"/>
    </source>
</evidence>
<keyword evidence="6" id="KW-0460">Magnesium</keyword>
<dbReference type="GO" id="GO:0000049">
    <property type="term" value="F:tRNA binding"/>
    <property type="evidence" value="ECO:0007669"/>
    <property type="project" value="TreeGrafter"/>
</dbReference>
<accession>A0A9D1J9J0</accession>
<dbReference type="SUPFAM" id="SSF81891">
    <property type="entry name" value="Poly A polymerase C-terminal region-like"/>
    <property type="match status" value="1"/>
</dbReference>